<keyword evidence="9 11" id="KW-0460">Magnesium</keyword>
<dbReference type="GO" id="GO:0005524">
    <property type="term" value="F:ATP binding"/>
    <property type="evidence" value="ECO:0007669"/>
    <property type="project" value="UniProtKB-UniRule"/>
</dbReference>
<dbReference type="AlphaFoldDB" id="X0PD22"/>
<dbReference type="EMBL" id="AZGA01000057">
    <property type="protein sequence ID" value="KRM33046.1"/>
    <property type="molecule type" value="Genomic_DNA"/>
</dbReference>
<name>X0PD22_9LACO</name>
<evidence type="ECO:0000256" key="3">
    <source>
        <dbReference type="ARBA" id="ARBA00004868"/>
    </source>
</evidence>
<dbReference type="GO" id="GO:0004417">
    <property type="term" value="F:hydroxyethylthiazole kinase activity"/>
    <property type="evidence" value="ECO:0007669"/>
    <property type="project" value="UniProtKB-UniRule"/>
</dbReference>
<dbReference type="PATRIC" id="fig|1423734.3.peg.3173"/>
<dbReference type="GO" id="GO:0000287">
    <property type="term" value="F:magnesium ion binding"/>
    <property type="evidence" value="ECO:0007669"/>
    <property type="project" value="UniProtKB-UniRule"/>
</dbReference>
<proteinExistence type="inferred from homology"/>
<keyword evidence="5 11" id="KW-0479">Metal-binding</keyword>
<dbReference type="Pfam" id="PF02110">
    <property type="entry name" value="HK"/>
    <property type="match status" value="1"/>
</dbReference>
<evidence type="ECO:0000256" key="5">
    <source>
        <dbReference type="ARBA" id="ARBA00022723"/>
    </source>
</evidence>
<dbReference type="STRING" id="1423734.FC83_GL003123"/>
<comment type="function">
    <text evidence="11">Catalyzes the phosphorylation of the hydroxyl group of 4-methyl-5-beta-hydroxyethylthiazole (THZ).</text>
</comment>
<comment type="similarity">
    <text evidence="11">Belongs to the Thz kinase family.</text>
</comment>
<evidence type="ECO:0000313" key="12">
    <source>
        <dbReference type="EMBL" id="KRM33046.1"/>
    </source>
</evidence>
<keyword evidence="7 11" id="KW-0418">Kinase</keyword>
<comment type="cofactor">
    <cofactor evidence="2 11">
        <name>Mg(2+)</name>
        <dbReference type="ChEBI" id="CHEBI:18420"/>
    </cofactor>
</comment>
<dbReference type="RefSeq" id="WP_035451000.1">
    <property type="nucleotide sequence ID" value="NZ_AZGA01000057.1"/>
</dbReference>
<protein>
    <recommendedName>
        <fullName evidence="11">Hydroxyethylthiazole kinase</fullName>
        <ecNumber evidence="11">2.7.1.50</ecNumber>
    </recommendedName>
    <alternativeName>
        <fullName evidence="11">4-methyl-5-beta-hydroxyethylthiazole kinase</fullName>
        <shortName evidence="11">TH kinase</shortName>
        <shortName evidence="11">Thz kinase</shortName>
    </alternativeName>
</protein>
<evidence type="ECO:0000256" key="4">
    <source>
        <dbReference type="ARBA" id="ARBA00022679"/>
    </source>
</evidence>
<comment type="caution">
    <text evidence="12">The sequence shown here is derived from an EMBL/GenBank/DDBJ whole genome shotgun (WGS) entry which is preliminary data.</text>
</comment>
<evidence type="ECO:0000313" key="13">
    <source>
        <dbReference type="Proteomes" id="UP000051236"/>
    </source>
</evidence>
<dbReference type="OrthoDB" id="9778146at2"/>
<dbReference type="Proteomes" id="UP000051236">
    <property type="component" value="Unassembled WGS sequence"/>
</dbReference>
<organism evidence="12 13">
    <name type="scientific">Agrilactobacillus composti DSM 18527 = JCM 14202</name>
    <dbReference type="NCBI Taxonomy" id="1423734"/>
    <lineage>
        <taxon>Bacteria</taxon>
        <taxon>Bacillati</taxon>
        <taxon>Bacillota</taxon>
        <taxon>Bacilli</taxon>
        <taxon>Lactobacillales</taxon>
        <taxon>Lactobacillaceae</taxon>
        <taxon>Agrilactobacillus</taxon>
    </lineage>
</organism>
<feature type="binding site" evidence="11">
    <location>
        <position position="120"/>
    </location>
    <ligand>
        <name>ATP</name>
        <dbReference type="ChEBI" id="CHEBI:30616"/>
    </ligand>
</feature>
<dbReference type="GO" id="GO:0009228">
    <property type="term" value="P:thiamine biosynthetic process"/>
    <property type="evidence" value="ECO:0007669"/>
    <property type="project" value="UniProtKB-KW"/>
</dbReference>
<keyword evidence="8 11" id="KW-0067">ATP-binding</keyword>
<evidence type="ECO:0000256" key="1">
    <source>
        <dbReference type="ARBA" id="ARBA00001771"/>
    </source>
</evidence>
<dbReference type="UniPathway" id="UPA00060">
    <property type="reaction ID" value="UER00139"/>
</dbReference>
<dbReference type="InterPro" id="IPR000417">
    <property type="entry name" value="Hyethyz_kinase"/>
</dbReference>
<keyword evidence="4 11" id="KW-0808">Transferase</keyword>
<evidence type="ECO:0000256" key="9">
    <source>
        <dbReference type="ARBA" id="ARBA00022842"/>
    </source>
</evidence>
<accession>X0PD22</accession>
<keyword evidence="6 11" id="KW-0547">Nucleotide-binding</keyword>
<dbReference type="PRINTS" id="PR01099">
    <property type="entry name" value="HYETHTZKNASE"/>
</dbReference>
<dbReference type="SUPFAM" id="SSF53613">
    <property type="entry name" value="Ribokinase-like"/>
    <property type="match status" value="1"/>
</dbReference>
<evidence type="ECO:0000256" key="8">
    <source>
        <dbReference type="ARBA" id="ARBA00022840"/>
    </source>
</evidence>
<dbReference type="InterPro" id="IPR029056">
    <property type="entry name" value="Ribokinase-like"/>
</dbReference>
<comment type="caution">
    <text evidence="11">Lacks conserved residue(s) required for the propagation of feature annotation.</text>
</comment>
<evidence type="ECO:0000256" key="6">
    <source>
        <dbReference type="ARBA" id="ARBA00022741"/>
    </source>
</evidence>
<dbReference type="HAMAP" id="MF_00228">
    <property type="entry name" value="Thz_kinase"/>
    <property type="match status" value="1"/>
</dbReference>
<dbReference type="CDD" id="cd01170">
    <property type="entry name" value="THZ_kinase"/>
    <property type="match status" value="1"/>
</dbReference>
<dbReference type="GO" id="GO:0009229">
    <property type="term" value="P:thiamine diphosphate biosynthetic process"/>
    <property type="evidence" value="ECO:0007669"/>
    <property type="project" value="UniProtKB-UniRule"/>
</dbReference>
<keyword evidence="13" id="KW-1185">Reference proteome</keyword>
<dbReference type="NCBIfam" id="NF006830">
    <property type="entry name" value="PRK09355.1"/>
    <property type="match status" value="1"/>
</dbReference>
<comment type="catalytic activity">
    <reaction evidence="1 11">
        <text>5-(2-hydroxyethyl)-4-methylthiazole + ATP = 4-methyl-5-(2-phosphooxyethyl)-thiazole + ADP + H(+)</text>
        <dbReference type="Rhea" id="RHEA:24212"/>
        <dbReference type="ChEBI" id="CHEBI:15378"/>
        <dbReference type="ChEBI" id="CHEBI:17957"/>
        <dbReference type="ChEBI" id="CHEBI:30616"/>
        <dbReference type="ChEBI" id="CHEBI:58296"/>
        <dbReference type="ChEBI" id="CHEBI:456216"/>
        <dbReference type="EC" id="2.7.1.50"/>
    </reaction>
</comment>
<gene>
    <name evidence="11" type="primary">thiM</name>
    <name evidence="12" type="ORF">FC83_GL003123</name>
</gene>
<dbReference type="PIRSF" id="PIRSF000513">
    <property type="entry name" value="Thz_kinase"/>
    <property type="match status" value="1"/>
</dbReference>
<keyword evidence="10 11" id="KW-0784">Thiamine biosynthesis</keyword>
<evidence type="ECO:0000256" key="10">
    <source>
        <dbReference type="ARBA" id="ARBA00022977"/>
    </source>
</evidence>
<evidence type="ECO:0000256" key="2">
    <source>
        <dbReference type="ARBA" id="ARBA00001946"/>
    </source>
</evidence>
<reference evidence="12 13" key="1">
    <citation type="journal article" date="2015" name="Genome Announc.">
        <title>Expanding the biotechnology potential of lactobacilli through comparative genomics of 213 strains and associated genera.</title>
        <authorList>
            <person name="Sun Z."/>
            <person name="Harris H.M."/>
            <person name="McCann A."/>
            <person name="Guo C."/>
            <person name="Argimon S."/>
            <person name="Zhang W."/>
            <person name="Yang X."/>
            <person name="Jeffery I.B."/>
            <person name="Cooney J.C."/>
            <person name="Kagawa T.F."/>
            <person name="Liu W."/>
            <person name="Song Y."/>
            <person name="Salvetti E."/>
            <person name="Wrobel A."/>
            <person name="Rasinkangas P."/>
            <person name="Parkhill J."/>
            <person name="Rea M.C."/>
            <person name="O'Sullivan O."/>
            <person name="Ritari J."/>
            <person name="Douillard F.P."/>
            <person name="Paul Ross R."/>
            <person name="Yang R."/>
            <person name="Briner A.E."/>
            <person name="Felis G.E."/>
            <person name="de Vos W.M."/>
            <person name="Barrangou R."/>
            <person name="Klaenhammer T.R."/>
            <person name="Caufield P.W."/>
            <person name="Cui Y."/>
            <person name="Zhang H."/>
            <person name="O'Toole P.W."/>
        </authorList>
    </citation>
    <scope>NUCLEOTIDE SEQUENCE [LARGE SCALE GENOMIC DNA]</scope>
    <source>
        <strain evidence="12 13">DSM 18527</strain>
    </source>
</reference>
<evidence type="ECO:0000256" key="11">
    <source>
        <dbReference type="HAMAP-Rule" id="MF_00228"/>
    </source>
</evidence>
<evidence type="ECO:0000256" key="7">
    <source>
        <dbReference type="ARBA" id="ARBA00022777"/>
    </source>
</evidence>
<comment type="pathway">
    <text evidence="3 11">Cofactor biosynthesis; thiamine diphosphate biosynthesis; 4-methyl-5-(2-phosphoethyl)-thiazole from 5-(2-hydroxyethyl)-4-methylthiazole: step 1/1.</text>
</comment>
<feature type="binding site" evidence="11">
    <location>
        <position position="193"/>
    </location>
    <ligand>
        <name>substrate</name>
    </ligand>
</feature>
<dbReference type="eggNOG" id="COG2145">
    <property type="taxonomic scope" value="Bacteria"/>
</dbReference>
<dbReference type="Gene3D" id="3.40.1190.20">
    <property type="match status" value="1"/>
</dbReference>
<feature type="binding site" evidence="11">
    <location>
        <position position="166"/>
    </location>
    <ligand>
        <name>ATP</name>
        <dbReference type="ChEBI" id="CHEBI:30616"/>
    </ligand>
</feature>
<dbReference type="EC" id="2.7.1.50" evidence="11"/>
<sequence length="265" mass="27867">MKLALLDELREKNPIAYNISNFVTVQDLCNAVNAIGASPAAAGGAEETGEAEDLTKICSSLTVNLGAFVDPRIDNIDTIMGFANQYQKPIILDPVAVGASPARKKRAEALLDRHPVAVIRGNAGEIAALAGADWQAKGIDAGEGSADPVAIAKDLANQRHCVVVESGKTDIITNGSVVVKVYNETDLFKLHVGSGDMLSSIIGCFCGITTDYFEAAQVATGIFSTTGELVAKTVKATQPSAFAASLIDDLSWIDVATIEKQIRFD</sequence>